<evidence type="ECO:0000313" key="2">
    <source>
        <dbReference type="EMBL" id="PUU80608.1"/>
    </source>
</evidence>
<name>A0A2T6ZYN1_TUBBO</name>
<gene>
    <name evidence="2" type="ORF">B9Z19DRAFT_1063328</name>
</gene>
<organism evidence="2 3">
    <name type="scientific">Tuber borchii</name>
    <name type="common">White truffle</name>
    <dbReference type="NCBI Taxonomy" id="42251"/>
    <lineage>
        <taxon>Eukaryota</taxon>
        <taxon>Fungi</taxon>
        <taxon>Dikarya</taxon>
        <taxon>Ascomycota</taxon>
        <taxon>Pezizomycotina</taxon>
        <taxon>Pezizomycetes</taxon>
        <taxon>Pezizales</taxon>
        <taxon>Tuberaceae</taxon>
        <taxon>Tuber</taxon>
    </lineage>
</organism>
<reference evidence="2 3" key="1">
    <citation type="submission" date="2017-04" db="EMBL/GenBank/DDBJ databases">
        <title>Draft genome sequence of Tuber borchii Vittad., a whitish edible truffle.</title>
        <authorList>
            <consortium name="DOE Joint Genome Institute"/>
            <person name="Murat C."/>
            <person name="Kuo A."/>
            <person name="Barry K.W."/>
            <person name="Clum A."/>
            <person name="Dockter R.B."/>
            <person name="Fauchery L."/>
            <person name="Iotti M."/>
            <person name="Kohler A."/>
            <person name="Labutti K."/>
            <person name="Lindquist E.A."/>
            <person name="Lipzen A."/>
            <person name="Ohm R.A."/>
            <person name="Wang M."/>
            <person name="Grigoriev I.V."/>
            <person name="Zambonelli A."/>
            <person name="Martin F.M."/>
        </authorList>
    </citation>
    <scope>NUCLEOTIDE SEQUENCE [LARGE SCALE GENOMIC DNA]</scope>
    <source>
        <strain evidence="2 3">Tbo3840</strain>
    </source>
</reference>
<feature type="compositionally biased region" description="Basic and acidic residues" evidence="1">
    <location>
        <begin position="10"/>
        <end position="31"/>
    </location>
</feature>
<dbReference type="AlphaFoldDB" id="A0A2T6ZYN1"/>
<proteinExistence type="predicted"/>
<dbReference type="EMBL" id="NESQ01000061">
    <property type="protein sequence ID" value="PUU80608.1"/>
    <property type="molecule type" value="Genomic_DNA"/>
</dbReference>
<evidence type="ECO:0000313" key="3">
    <source>
        <dbReference type="Proteomes" id="UP000244722"/>
    </source>
</evidence>
<comment type="caution">
    <text evidence="2">The sequence shown here is derived from an EMBL/GenBank/DDBJ whole genome shotgun (WGS) entry which is preliminary data.</text>
</comment>
<dbReference type="Proteomes" id="UP000244722">
    <property type="component" value="Unassembled WGS sequence"/>
</dbReference>
<evidence type="ECO:0000256" key="1">
    <source>
        <dbReference type="SAM" id="MobiDB-lite"/>
    </source>
</evidence>
<accession>A0A2T6ZYN1</accession>
<keyword evidence="3" id="KW-1185">Reference proteome</keyword>
<sequence length="121" mass="13887">MSLIPSLPAQKEKESQLEDERVAAREWDKERKKKETDIAIVLAVMSIATFQKASRRKDGKMILRDQVKTIEDLQEEPERLGCQTPEQVDELLSVWKGVIADRNTAAHMTQPTSCTYRSEEQ</sequence>
<protein>
    <submittedName>
        <fullName evidence="2">Uncharacterized protein</fullName>
    </submittedName>
</protein>
<feature type="region of interest" description="Disordered" evidence="1">
    <location>
        <begin position="1"/>
        <end position="31"/>
    </location>
</feature>